<evidence type="ECO:0000313" key="1">
    <source>
        <dbReference type="EMBL" id="KKM21678.1"/>
    </source>
</evidence>
<accession>A0A0F9KHP2</accession>
<proteinExistence type="predicted"/>
<reference evidence="1" key="1">
    <citation type="journal article" date="2015" name="Nature">
        <title>Complex archaea that bridge the gap between prokaryotes and eukaryotes.</title>
        <authorList>
            <person name="Spang A."/>
            <person name="Saw J.H."/>
            <person name="Jorgensen S.L."/>
            <person name="Zaremba-Niedzwiedzka K."/>
            <person name="Martijn J."/>
            <person name="Lind A.E."/>
            <person name="van Eijk R."/>
            <person name="Schleper C."/>
            <person name="Guy L."/>
            <person name="Ettema T.J."/>
        </authorList>
    </citation>
    <scope>NUCLEOTIDE SEQUENCE</scope>
</reference>
<organism evidence="1">
    <name type="scientific">marine sediment metagenome</name>
    <dbReference type="NCBI Taxonomy" id="412755"/>
    <lineage>
        <taxon>unclassified sequences</taxon>
        <taxon>metagenomes</taxon>
        <taxon>ecological metagenomes</taxon>
    </lineage>
</organism>
<name>A0A0F9KHP2_9ZZZZ</name>
<gene>
    <name evidence="1" type="ORF">LCGC14_1633080</name>
</gene>
<protein>
    <submittedName>
        <fullName evidence="1">Uncharacterized protein</fullName>
    </submittedName>
</protein>
<dbReference type="EMBL" id="LAZR01013501">
    <property type="protein sequence ID" value="KKM21678.1"/>
    <property type="molecule type" value="Genomic_DNA"/>
</dbReference>
<dbReference type="AlphaFoldDB" id="A0A0F9KHP2"/>
<comment type="caution">
    <text evidence="1">The sequence shown here is derived from an EMBL/GenBank/DDBJ whole genome shotgun (WGS) entry which is preliminary data.</text>
</comment>
<sequence>MKVKTFKIDDLILPNLSLPDPCPVKIEIRDGSLFLQIGQRDWQWDFEDEKFVGCGTDLV</sequence>